<comment type="caution">
    <text evidence="3">The sequence shown here is derived from an EMBL/GenBank/DDBJ whole genome shotgun (WGS) entry which is preliminary data.</text>
</comment>
<dbReference type="InterPro" id="IPR013830">
    <property type="entry name" value="SGNH_hydro"/>
</dbReference>
<evidence type="ECO:0000313" key="3">
    <source>
        <dbReference type="EMBL" id="RYB03887.1"/>
    </source>
</evidence>
<feature type="domain" description="SGNH hydrolase-type esterase" evidence="2">
    <location>
        <begin position="198"/>
        <end position="391"/>
    </location>
</feature>
<dbReference type="PANTHER" id="PTHR43784">
    <property type="entry name" value="GDSL-LIKE LIPASE/ACYLHYDROLASE, PUTATIVE (AFU_ORTHOLOGUE AFUA_2G00820)-RELATED"/>
    <property type="match status" value="1"/>
</dbReference>
<keyword evidence="3" id="KW-0378">Hydrolase</keyword>
<dbReference type="AlphaFoldDB" id="A0A4Q2RCD1"/>
<name>A0A4Q2RCD1_9HYPH</name>
<evidence type="ECO:0000313" key="4">
    <source>
        <dbReference type="Proteomes" id="UP000289411"/>
    </source>
</evidence>
<proteinExistence type="predicted"/>
<dbReference type="EMBL" id="QYBC01000012">
    <property type="protein sequence ID" value="RYB03887.1"/>
    <property type="molecule type" value="Genomic_DNA"/>
</dbReference>
<dbReference type="Proteomes" id="UP000289411">
    <property type="component" value="Unassembled WGS sequence"/>
</dbReference>
<dbReference type="CDD" id="cd01830">
    <property type="entry name" value="XynE_like"/>
    <property type="match status" value="1"/>
</dbReference>
<dbReference type="Pfam" id="PF13472">
    <property type="entry name" value="Lipase_GDSL_2"/>
    <property type="match status" value="1"/>
</dbReference>
<gene>
    <name evidence="3" type="ORF">D3272_14905</name>
</gene>
<sequence>MPVRRHRSRAVLAALLASLLAGPGPARANWVASWAAAPALLASPSLRATTVRQSLRLSLGGPQLRVRFSNETGTRAMTVGGAHIALPGAAPGSVDPATDRALTFGGASTAAIPPGAPLLSDPVDLPVAALSTVVITALVDGAEAKQVGHDQGGETAFLLPGDHLGDATFKGATTATSRYALSGVEVNVPGQTAAAVGALGDSTTDGVGSTPDRDRRWTDRLAERLVARTGAAIPAVVNLGLAGNTVTGGTPFDTFGEGALARLDRDGLSRPGLRWLVLLEGLNDVMFTASPGTVAADLIAADRQIIARAHERGILVVGGTLTPFGGTGQVAATPAREAARQAVNAWIRTGGAFDATVDFDAALRDPARTTQLRATFDSGDHLHPSDAGYRAMGDAVPLDLFK</sequence>
<protein>
    <submittedName>
        <fullName evidence="3">SGNH/GDSL hydrolase family protein</fullName>
    </submittedName>
</protein>
<dbReference type="GO" id="GO:0016788">
    <property type="term" value="F:hydrolase activity, acting on ester bonds"/>
    <property type="evidence" value="ECO:0007669"/>
    <property type="project" value="UniProtKB-ARBA"/>
</dbReference>
<keyword evidence="1" id="KW-0732">Signal</keyword>
<feature type="chain" id="PRO_5020187180" evidence="1">
    <location>
        <begin position="29"/>
        <end position="402"/>
    </location>
</feature>
<dbReference type="OrthoDB" id="1828825at2"/>
<evidence type="ECO:0000256" key="1">
    <source>
        <dbReference type="SAM" id="SignalP"/>
    </source>
</evidence>
<dbReference type="SUPFAM" id="SSF52266">
    <property type="entry name" value="SGNH hydrolase"/>
    <property type="match status" value="1"/>
</dbReference>
<feature type="signal peptide" evidence="1">
    <location>
        <begin position="1"/>
        <end position="28"/>
    </location>
</feature>
<evidence type="ECO:0000259" key="2">
    <source>
        <dbReference type="Pfam" id="PF13472"/>
    </source>
</evidence>
<keyword evidence="4" id="KW-1185">Reference proteome</keyword>
<dbReference type="InterPro" id="IPR036514">
    <property type="entry name" value="SGNH_hydro_sf"/>
</dbReference>
<dbReference type="RefSeq" id="WP_129220004.1">
    <property type="nucleotide sequence ID" value="NZ_QYBC01000012.1"/>
</dbReference>
<organism evidence="3 4">
    <name type="scientific">Lichenibacterium ramalinae</name>
    <dbReference type="NCBI Taxonomy" id="2316527"/>
    <lineage>
        <taxon>Bacteria</taxon>
        <taxon>Pseudomonadati</taxon>
        <taxon>Pseudomonadota</taxon>
        <taxon>Alphaproteobacteria</taxon>
        <taxon>Hyphomicrobiales</taxon>
        <taxon>Lichenihabitantaceae</taxon>
        <taxon>Lichenibacterium</taxon>
    </lineage>
</organism>
<dbReference type="InterPro" id="IPR053140">
    <property type="entry name" value="GDSL_Rv0518-like"/>
</dbReference>
<reference evidence="3 4" key="1">
    <citation type="submission" date="2018-09" db="EMBL/GenBank/DDBJ databases">
        <authorList>
            <person name="Grouzdev D.S."/>
            <person name="Krutkina M.S."/>
        </authorList>
    </citation>
    <scope>NUCLEOTIDE SEQUENCE [LARGE SCALE GENOMIC DNA]</scope>
    <source>
        <strain evidence="3 4">RmlP001</strain>
    </source>
</reference>
<accession>A0A4Q2RCD1</accession>
<dbReference type="PANTHER" id="PTHR43784:SF2">
    <property type="entry name" value="GDSL-LIKE LIPASE_ACYLHYDROLASE, PUTATIVE (AFU_ORTHOLOGUE AFUA_2G00820)-RELATED"/>
    <property type="match status" value="1"/>
</dbReference>
<dbReference type="Gene3D" id="3.40.50.1110">
    <property type="entry name" value="SGNH hydrolase"/>
    <property type="match status" value="1"/>
</dbReference>
<reference evidence="3 4" key="2">
    <citation type="submission" date="2019-02" db="EMBL/GenBank/DDBJ databases">
        <title>'Lichenibacterium ramalinii' gen. nov. sp. nov., 'Lichenibacterium minor' gen. nov. sp. nov.</title>
        <authorList>
            <person name="Pankratov T."/>
        </authorList>
    </citation>
    <scope>NUCLEOTIDE SEQUENCE [LARGE SCALE GENOMIC DNA]</scope>
    <source>
        <strain evidence="3 4">RmlP001</strain>
    </source>
</reference>